<dbReference type="STRING" id="1802401.A3B21_03540"/>
<accession>A0A1F7USL8</accession>
<feature type="domain" description="Aminotransferase class V" evidence="9">
    <location>
        <begin position="325"/>
        <end position="428"/>
    </location>
</feature>
<feature type="domain" description="Aminotransferase class V" evidence="9">
    <location>
        <begin position="6"/>
        <end position="86"/>
    </location>
</feature>
<keyword evidence="6" id="KW-0408">Iron</keyword>
<dbReference type="Gene3D" id="1.10.260.50">
    <property type="match status" value="1"/>
</dbReference>
<dbReference type="PANTHER" id="PTHR11601">
    <property type="entry name" value="CYSTEINE DESULFURYLASE FAMILY MEMBER"/>
    <property type="match status" value="1"/>
</dbReference>
<comment type="cofactor">
    <cofactor evidence="1">
        <name>pyridoxal 5'-phosphate</name>
        <dbReference type="ChEBI" id="CHEBI:597326"/>
    </cofactor>
</comment>
<evidence type="ECO:0000256" key="8">
    <source>
        <dbReference type="ARBA" id="ARBA00050776"/>
    </source>
</evidence>
<evidence type="ECO:0000256" key="3">
    <source>
        <dbReference type="ARBA" id="ARBA00022679"/>
    </source>
</evidence>
<evidence type="ECO:0000256" key="5">
    <source>
        <dbReference type="ARBA" id="ARBA00022898"/>
    </source>
</evidence>
<dbReference type="Pfam" id="PF00266">
    <property type="entry name" value="Aminotran_5"/>
    <property type="match status" value="3"/>
</dbReference>
<evidence type="ECO:0000256" key="7">
    <source>
        <dbReference type="ARBA" id="ARBA00023014"/>
    </source>
</evidence>
<evidence type="ECO:0000256" key="6">
    <source>
        <dbReference type="ARBA" id="ARBA00023004"/>
    </source>
</evidence>
<evidence type="ECO:0000313" key="10">
    <source>
        <dbReference type="EMBL" id="OGL81292.1"/>
    </source>
</evidence>
<dbReference type="Proteomes" id="UP000176897">
    <property type="component" value="Unassembled WGS sequence"/>
</dbReference>
<evidence type="ECO:0000256" key="1">
    <source>
        <dbReference type="ARBA" id="ARBA00001933"/>
    </source>
</evidence>
<dbReference type="Gene3D" id="3.90.1150.10">
    <property type="entry name" value="Aspartate Aminotransferase, domain 1"/>
    <property type="match status" value="1"/>
</dbReference>
<dbReference type="InterPro" id="IPR015424">
    <property type="entry name" value="PyrdxlP-dep_Trfase"/>
</dbReference>
<organism evidence="10 11">
    <name type="scientific">Candidatus Uhrbacteria bacterium RIFCSPLOWO2_01_FULL_47_24</name>
    <dbReference type="NCBI Taxonomy" id="1802401"/>
    <lineage>
        <taxon>Bacteria</taxon>
        <taxon>Candidatus Uhriibacteriota</taxon>
    </lineage>
</organism>
<evidence type="ECO:0000259" key="9">
    <source>
        <dbReference type="Pfam" id="PF00266"/>
    </source>
</evidence>
<keyword evidence="7" id="KW-0411">Iron-sulfur</keyword>
<name>A0A1F7USL8_9BACT</name>
<dbReference type="InterPro" id="IPR016454">
    <property type="entry name" value="Cysteine_dSase"/>
</dbReference>
<keyword evidence="4" id="KW-0479">Metal-binding</keyword>
<comment type="catalytic activity">
    <reaction evidence="8">
        <text>(sulfur carrier)-H + L-cysteine = (sulfur carrier)-SH + L-alanine</text>
        <dbReference type="Rhea" id="RHEA:43892"/>
        <dbReference type="Rhea" id="RHEA-COMP:14737"/>
        <dbReference type="Rhea" id="RHEA-COMP:14739"/>
        <dbReference type="ChEBI" id="CHEBI:29917"/>
        <dbReference type="ChEBI" id="CHEBI:35235"/>
        <dbReference type="ChEBI" id="CHEBI:57972"/>
        <dbReference type="ChEBI" id="CHEBI:64428"/>
        <dbReference type="EC" id="2.8.1.7"/>
    </reaction>
</comment>
<dbReference type="InterPro" id="IPR015422">
    <property type="entry name" value="PyrdxlP-dep_Trfase_small"/>
</dbReference>
<dbReference type="GO" id="GO:0046872">
    <property type="term" value="F:metal ion binding"/>
    <property type="evidence" value="ECO:0007669"/>
    <property type="project" value="UniProtKB-KW"/>
</dbReference>
<keyword evidence="5" id="KW-0663">Pyridoxal phosphate</keyword>
<dbReference type="GO" id="GO:0031071">
    <property type="term" value="F:cysteine desulfurase activity"/>
    <property type="evidence" value="ECO:0007669"/>
    <property type="project" value="UniProtKB-EC"/>
</dbReference>
<dbReference type="SUPFAM" id="SSF53383">
    <property type="entry name" value="PLP-dependent transferases"/>
    <property type="match status" value="1"/>
</dbReference>
<protein>
    <recommendedName>
        <fullName evidence="9">Aminotransferase class V domain-containing protein</fullName>
    </recommendedName>
</protein>
<feature type="domain" description="Aminotransferase class V" evidence="9">
    <location>
        <begin position="119"/>
        <end position="293"/>
    </location>
</feature>
<evidence type="ECO:0000313" key="11">
    <source>
        <dbReference type="Proteomes" id="UP000176897"/>
    </source>
</evidence>
<proteinExistence type="inferred from homology"/>
<comment type="caution">
    <text evidence="10">The sequence shown here is derived from an EMBL/GenBank/DDBJ whole genome shotgun (WGS) entry which is preliminary data.</text>
</comment>
<evidence type="ECO:0000256" key="2">
    <source>
        <dbReference type="ARBA" id="ARBA00006490"/>
    </source>
</evidence>
<comment type="similarity">
    <text evidence="2">Belongs to the class-V pyridoxal-phosphate-dependent aminotransferase family. NifS/IscS subfamily.</text>
</comment>
<reference evidence="10 11" key="1">
    <citation type="journal article" date="2016" name="Nat. Commun.">
        <title>Thousands of microbial genomes shed light on interconnected biogeochemical processes in an aquifer system.</title>
        <authorList>
            <person name="Anantharaman K."/>
            <person name="Brown C.T."/>
            <person name="Hug L.A."/>
            <person name="Sharon I."/>
            <person name="Castelle C.J."/>
            <person name="Probst A.J."/>
            <person name="Thomas B.C."/>
            <person name="Singh A."/>
            <person name="Wilkins M.J."/>
            <person name="Karaoz U."/>
            <person name="Brodie E.L."/>
            <person name="Williams K.H."/>
            <person name="Hubbard S.S."/>
            <person name="Banfield J.F."/>
        </authorList>
    </citation>
    <scope>NUCLEOTIDE SEQUENCE [LARGE SCALE GENOMIC DNA]</scope>
</reference>
<dbReference type="PIRSF" id="PIRSF005572">
    <property type="entry name" value="NifS"/>
    <property type="match status" value="1"/>
</dbReference>
<keyword evidence="3" id="KW-0808">Transferase</keyword>
<dbReference type="AlphaFoldDB" id="A0A1F7USL8"/>
<sequence>MEKRTIYLDHAAATPLDPRIKEAMLPYLDSEYGNPSAIYSVGRMAKEALDNARQTVAQVLGCTASEVIFTGSGTESDNLAIFGVARGYTRPSPQPSPIKGEGVSVQFPSPRGRGEGEGRGHLITTNFEHHAVLNPCKALEKEGYEVTYLKVDRDGLITPEQLKAAIRPDTLLVSVIYANNEIGTIEPIAELARALREWKKIHDRKENDPPFFHTDACQAAGYLEINVKNLGVDLMTINGSKIYGPKGTGALYVRRGLRLKPLIYGGGQEFKLRSGTENVAGIVGLAKALEITHHVAAGLQPALAKALEVTHNVAAGRELEHMESERITQLRDKLINGIMENVPGTMLNGHATKRLPNNINITILDIEGEAMLLYLDEYGICASTGSACDSQTSEPSHVIQALGKSQKDARSSIRFTLGRSTTETDINYVLNVLPEIVQKLRKI</sequence>
<dbReference type="InterPro" id="IPR000192">
    <property type="entry name" value="Aminotrans_V_dom"/>
</dbReference>
<dbReference type="Gene3D" id="3.40.640.10">
    <property type="entry name" value="Type I PLP-dependent aspartate aminotransferase-like (Major domain)"/>
    <property type="match status" value="1"/>
</dbReference>
<dbReference type="EMBL" id="MGEJ01000008">
    <property type="protein sequence ID" value="OGL81292.1"/>
    <property type="molecule type" value="Genomic_DNA"/>
</dbReference>
<dbReference type="GO" id="GO:0051536">
    <property type="term" value="F:iron-sulfur cluster binding"/>
    <property type="evidence" value="ECO:0007669"/>
    <property type="project" value="UniProtKB-KW"/>
</dbReference>
<dbReference type="InterPro" id="IPR015421">
    <property type="entry name" value="PyrdxlP-dep_Trfase_major"/>
</dbReference>
<evidence type="ECO:0000256" key="4">
    <source>
        <dbReference type="ARBA" id="ARBA00022723"/>
    </source>
</evidence>
<dbReference type="PANTHER" id="PTHR11601:SF34">
    <property type="entry name" value="CYSTEINE DESULFURASE"/>
    <property type="match status" value="1"/>
</dbReference>
<gene>
    <name evidence="10" type="ORF">A3B21_03540</name>
</gene>